<evidence type="ECO:0000313" key="2">
    <source>
        <dbReference type="EMBL" id="MCY1078701.1"/>
    </source>
</evidence>
<dbReference type="RefSeq" id="WP_267537466.1">
    <property type="nucleotide sequence ID" value="NZ_JAPNKA010000001.1"/>
</dbReference>
<reference evidence="2 3" key="1">
    <citation type="submission" date="2022-11" db="EMBL/GenBank/DDBJ databases">
        <title>Minimal conservation of predation-associated metabolite biosynthetic gene clusters underscores biosynthetic potential of Myxococcota including descriptions for ten novel species: Archangium lansinium sp. nov., Myxococcus landrumus sp. nov., Nannocystis bai.</title>
        <authorList>
            <person name="Ahearne A."/>
            <person name="Stevens C."/>
            <person name="Phillips K."/>
        </authorList>
    </citation>
    <scope>NUCLEOTIDE SEQUENCE [LARGE SCALE GENOMIC DNA]</scope>
    <source>
        <strain evidence="2 3">MIWBW</strain>
    </source>
</reference>
<proteinExistence type="predicted"/>
<gene>
    <name evidence="2" type="ORF">OV287_29965</name>
</gene>
<evidence type="ECO:0000313" key="3">
    <source>
        <dbReference type="Proteomes" id="UP001207654"/>
    </source>
</evidence>
<organism evidence="2 3">
    <name type="scientific">Archangium lansingense</name>
    <dbReference type="NCBI Taxonomy" id="2995310"/>
    <lineage>
        <taxon>Bacteria</taxon>
        <taxon>Pseudomonadati</taxon>
        <taxon>Myxococcota</taxon>
        <taxon>Myxococcia</taxon>
        <taxon>Myxococcales</taxon>
        <taxon>Cystobacterineae</taxon>
        <taxon>Archangiaceae</taxon>
        <taxon>Archangium</taxon>
    </lineage>
</organism>
<evidence type="ECO:0000256" key="1">
    <source>
        <dbReference type="SAM" id="MobiDB-lite"/>
    </source>
</evidence>
<comment type="caution">
    <text evidence="2">The sequence shown here is derived from an EMBL/GenBank/DDBJ whole genome shotgun (WGS) entry which is preliminary data.</text>
</comment>
<protein>
    <submittedName>
        <fullName evidence="2">Uncharacterized protein</fullName>
    </submittedName>
</protein>
<keyword evidence="3" id="KW-1185">Reference proteome</keyword>
<accession>A0ABT4AAV1</accession>
<name>A0ABT4AAV1_9BACT</name>
<sequence length="91" mass="10305">MFFPGSRYAQQQTYTVTKPDGTQVTAVRLPLPRPGRLLGFHRRVEGQRLDLLAHHFLKDATGFWRLCDASDTPSPDALASRDQVGIPDRER</sequence>
<dbReference type="EMBL" id="JAPNKA010000001">
    <property type="protein sequence ID" value="MCY1078701.1"/>
    <property type="molecule type" value="Genomic_DNA"/>
</dbReference>
<feature type="region of interest" description="Disordered" evidence="1">
    <location>
        <begin position="71"/>
        <end position="91"/>
    </location>
</feature>
<dbReference type="Proteomes" id="UP001207654">
    <property type="component" value="Unassembled WGS sequence"/>
</dbReference>